<protein>
    <submittedName>
        <fullName evidence="2">DUF177 domain-containing protein</fullName>
    </submittedName>
</protein>
<dbReference type="AlphaFoldDB" id="A0A418Q713"/>
<dbReference type="OrthoDB" id="9790372at2"/>
<evidence type="ECO:0000313" key="3">
    <source>
        <dbReference type="Proteomes" id="UP000285278"/>
    </source>
</evidence>
<organism evidence="2 3">
    <name type="scientific">Corynebacterium falsenii</name>
    <dbReference type="NCBI Taxonomy" id="108486"/>
    <lineage>
        <taxon>Bacteria</taxon>
        <taxon>Bacillati</taxon>
        <taxon>Actinomycetota</taxon>
        <taxon>Actinomycetes</taxon>
        <taxon>Mycobacteriales</taxon>
        <taxon>Corynebacteriaceae</taxon>
        <taxon>Corynebacterium</taxon>
    </lineage>
</organism>
<evidence type="ECO:0000313" key="2">
    <source>
        <dbReference type="EMBL" id="RIX34913.1"/>
    </source>
</evidence>
<feature type="region of interest" description="Disordered" evidence="1">
    <location>
        <begin position="174"/>
        <end position="193"/>
    </location>
</feature>
<dbReference type="EMBL" id="QXJK01000005">
    <property type="protein sequence ID" value="RIX34913.1"/>
    <property type="molecule type" value="Genomic_DNA"/>
</dbReference>
<dbReference type="InterPro" id="IPR003772">
    <property type="entry name" value="YceD"/>
</dbReference>
<dbReference type="Pfam" id="PF02620">
    <property type="entry name" value="YceD"/>
    <property type="match status" value="1"/>
</dbReference>
<gene>
    <name evidence="2" type="ORF">D3M95_06315</name>
</gene>
<dbReference type="RefSeq" id="WP_025402925.1">
    <property type="nucleotide sequence ID" value="NZ_CBCRUA010000004.1"/>
</dbReference>
<accession>A0A418Q713</accession>
<reference evidence="2 3" key="1">
    <citation type="submission" date="2018-09" db="EMBL/GenBank/DDBJ databases">
        <title>Optimization and identification of Corynebacterium falsenii FN1-14 from fish paste.</title>
        <authorList>
            <person name="Daroonpunt R."/>
            <person name="Tanasupawat S."/>
        </authorList>
    </citation>
    <scope>NUCLEOTIDE SEQUENCE [LARGE SCALE GENOMIC DNA]</scope>
    <source>
        <strain evidence="2 3">FN1-14</strain>
    </source>
</reference>
<evidence type="ECO:0000256" key="1">
    <source>
        <dbReference type="SAM" id="MobiDB-lite"/>
    </source>
</evidence>
<name>A0A418Q713_9CORY</name>
<keyword evidence="3" id="KW-1185">Reference proteome</keyword>
<proteinExistence type="predicted"/>
<comment type="caution">
    <text evidence="2">The sequence shown here is derived from an EMBL/GenBank/DDBJ whole genome shotgun (WGS) entry which is preliminary data.</text>
</comment>
<dbReference type="STRING" id="1451189.CFAL_06695"/>
<dbReference type="Proteomes" id="UP000285278">
    <property type="component" value="Unassembled WGS sequence"/>
</dbReference>
<sequence length="193" mass="20140">MSNPFVLPVHDIAVGATEPVDTSGASPIRWGGNMLAVEEGAPVEVHGTLANMGEAVLANVQVTGEATGTCALCLQDITTTFAYTISDVFGFHADFISGDEAEEDEDEPLLVEDNAVDITQLVVDEAGLNAPFSPVCADYDQTCRDDIPAPDGVSEEVAAEKKTDPRWAGLEKFQVGDAADEAEQAQQGGKGGA</sequence>